<dbReference type="Proteomes" id="UP000325440">
    <property type="component" value="Unassembled WGS sequence"/>
</dbReference>
<dbReference type="AlphaFoldDB" id="A0A5E4NPP8"/>
<evidence type="ECO:0000313" key="2">
    <source>
        <dbReference type="EMBL" id="VVC45841.1"/>
    </source>
</evidence>
<feature type="compositionally biased region" description="Polar residues" evidence="1">
    <location>
        <begin position="59"/>
        <end position="72"/>
    </location>
</feature>
<reference evidence="2 3" key="1">
    <citation type="submission" date="2019-08" db="EMBL/GenBank/DDBJ databases">
        <authorList>
            <person name="Alioto T."/>
            <person name="Alioto T."/>
            <person name="Gomez Garrido J."/>
        </authorList>
    </citation>
    <scope>NUCLEOTIDE SEQUENCE [LARGE SCALE GENOMIC DNA]</scope>
</reference>
<proteinExistence type="predicted"/>
<evidence type="ECO:0000256" key="1">
    <source>
        <dbReference type="SAM" id="MobiDB-lite"/>
    </source>
</evidence>
<feature type="compositionally biased region" description="Low complexity" evidence="1">
    <location>
        <begin position="28"/>
        <end position="48"/>
    </location>
</feature>
<keyword evidence="3" id="KW-1185">Reference proteome</keyword>
<protein>
    <submittedName>
        <fullName evidence="2">Uncharacterized protein</fullName>
    </submittedName>
</protein>
<name>A0A5E4NPP8_9HEMI</name>
<accession>A0A5E4NPP8</accession>
<gene>
    <name evidence="2" type="ORF">CINCED_3A023311</name>
</gene>
<dbReference type="EMBL" id="CABPRJ010002415">
    <property type="protein sequence ID" value="VVC45841.1"/>
    <property type="molecule type" value="Genomic_DNA"/>
</dbReference>
<sequence>MVSPAILPTPTSTSVPSPPTSPPPQRSHPPSKLPLSLSPPSIPSNLELVLPVAPEKTPKPTSTIWRPNINPENTVKLKRTAHDFH</sequence>
<evidence type="ECO:0000313" key="3">
    <source>
        <dbReference type="Proteomes" id="UP000325440"/>
    </source>
</evidence>
<organism evidence="2 3">
    <name type="scientific">Cinara cedri</name>
    <dbReference type="NCBI Taxonomy" id="506608"/>
    <lineage>
        <taxon>Eukaryota</taxon>
        <taxon>Metazoa</taxon>
        <taxon>Ecdysozoa</taxon>
        <taxon>Arthropoda</taxon>
        <taxon>Hexapoda</taxon>
        <taxon>Insecta</taxon>
        <taxon>Pterygota</taxon>
        <taxon>Neoptera</taxon>
        <taxon>Paraneoptera</taxon>
        <taxon>Hemiptera</taxon>
        <taxon>Sternorrhyncha</taxon>
        <taxon>Aphidomorpha</taxon>
        <taxon>Aphidoidea</taxon>
        <taxon>Aphididae</taxon>
        <taxon>Lachninae</taxon>
        <taxon>Cinara</taxon>
    </lineage>
</organism>
<feature type="compositionally biased region" description="Pro residues" evidence="1">
    <location>
        <begin position="16"/>
        <end position="27"/>
    </location>
</feature>
<feature type="region of interest" description="Disordered" evidence="1">
    <location>
        <begin position="1"/>
        <end position="72"/>
    </location>
</feature>